<accession>A0A0D0DU71</accession>
<reference evidence="2" key="2">
    <citation type="submission" date="2015-01" db="EMBL/GenBank/DDBJ databases">
        <title>Evolutionary Origins and Diversification of the Mycorrhizal Mutualists.</title>
        <authorList>
            <consortium name="DOE Joint Genome Institute"/>
            <consortium name="Mycorrhizal Genomics Consortium"/>
            <person name="Kohler A."/>
            <person name="Kuo A."/>
            <person name="Nagy L.G."/>
            <person name="Floudas D."/>
            <person name="Copeland A."/>
            <person name="Barry K.W."/>
            <person name="Cichocki N."/>
            <person name="Veneault-Fourrey C."/>
            <person name="LaButti K."/>
            <person name="Lindquist E.A."/>
            <person name="Lipzen A."/>
            <person name="Lundell T."/>
            <person name="Morin E."/>
            <person name="Murat C."/>
            <person name="Riley R."/>
            <person name="Ohm R."/>
            <person name="Sun H."/>
            <person name="Tunlid A."/>
            <person name="Henrissat B."/>
            <person name="Grigoriev I.V."/>
            <person name="Hibbett D.S."/>
            <person name="Martin F."/>
        </authorList>
    </citation>
    <scope>NUCLEOTIDE SEQUENCE [LARGE SCALE GENOMIC DNA]</scope>
    <source>
        <strain evidence="2">Ve08.2h10</strain>
    </source>
</reference>
<dbReference type="EMBL" id="KN825282">
    <property type="protein sequence ID" value="KIK92421.1"/>
    <property type="molecule type" value="Genomic_DNA"/>
</dbReference>
<dbReference type="InParanoid" id="A0A0D0DU71"/>
<name>A0A0D0DU71_9AGAM</name>
<dbReference type="AlphaFoldDB" id="A0A0D0DU71"/>
<evidence type="ECO:0000313" key="2">
    <source>
        <dbReference type="Proteomes" id="UP000054538"/>
    </source>
</evidence>
<gene>
    <name evidence="1" type="ORF">PAXRUDRAFT_829981</name>
</gene>
<protein>
    <submittedName>
        <fullName evidence="1">Uncharacterized protein</fullName>
    </submittedName>
</protein>
<evidence type="ECO:0000313" key="1">
    <source>
        <dbReference type="EMBL" id="KIK92421.1"/>
    </source>
</evidence>
<sequence>MPRRYDVPKLCSPLRYDSAMQQTAPSRHDIVCSHAMSQLPSPASTTRTRTCNVVCSHALTI</sequence>
<keyword evidence="2" id="KW-1185">Reference proteome</keyword>
<organism evidence="1 2">
    <name type="scientific">Paxillus rubicundulus Ve08.2h10</name>
    <dbReference type="NCBI Taxonomy" id="930991"/>
    <lineage>
        <taxon>Eukaryota</taxon>
        <taxon>Fungi</taxon>
        <taxon>Dikarya</taxon>
        <taxon>Basidiomycota</taxon>
        <taxon>Agaricomycotina</taxon>
        <taxon>Agaricomycetes</taxon>
        <taxon>Agaricomycetidae</taxon>
        <taxon>Boletales</taxon>
        <taxon>Paxilineae</taxon>
        <taxon>Paxillaceae</taxon>
        <taxon>Paxillus</taxon>
    </lineage>
</organism>
<proteinExistence type="predicted"/>
<dbReference type="Proteomes" id="UP000054538">
    <property type="component" value="Unassembled WGS sequence"/>
</dbReference>
<dbReference type="HOGENOM" id="CLU_2923331_0_0_1"/>
<reference evidence="1 2" key="1">
    <citation type="submission" date="2014-04" db="EMBL/GenBank/DDBJ databases">
        <authorList>
            <consortium name="DOE Joint Genome Institute"/>
            <person name="Kuo A."/>
            <person name="Kohler A."/>
            <person name="Jargeat P."/>
            <person name="Nagy L.G."/>
            <person name="Floudas D."/>
            <person name="Copeland A."/>
            <person name="Barry K.W."/>
            <person name="Cichocki N."/>
            <person name="Veneault-Fourrey C."/>
            <person name="LaButti K."/>
            <person name="Lindquist E.A."/>
            <person name="Lipzen A."/>
            <person name="Lundell T."/>
            <person name="Morin E."/>
            <person name="Murat C."/>
            <person name="Sun H."/>
            <person name="Tunlid A."/>
            <person name="Henrissat B."/>
            <person name="Grigoriev I.V."/>
            <person name="Hibbett D.S."/>
            <person name="Martin F."/>
            <person name="Nordberg H.P."/>
            <person name="Cantor M.N."/>
            <person name="Hua S.X."/>
        </authorList>
    </citation>
    <scope>NUCLEOTIDE SEQUENCE [LARGE SCALE GENOMIC DNA]</scope>
    <source>
        <strain evidence="1 2">Ve08.2h10</strain>
    </source>
</reference>